<dbReference type="PROSITE" id="PS50110">
    <property type="entry name" value="RESPONSE_REGULATORY"/>
    <property type="match status" value="2"/>
</dbReference>
<evidence type="ECO:0000256" key="15">
    <source>
        <dbReference type="PROSITE-ProRule" id="PRU00169"/>
    </source>
</evidence>
<comment type="catalytic activity">
    <reaction evidence="1">
        <text>ATP + protein L-histidine = ADP + protein N-phospho-L-histidine.</text>
        <dbReference type="EC" id="2.7.13.3"/>
    </reaction>
</comment>
<feature type="region of interest" description="Disordered" evidence="16">
    <location>
        <begin position="918"/>
        <end position="961"/>
    </location>
</feature>
<dbReference type="InterPro" id="IPR004358">
    <property type="entry name" value="Sig_transdc_His_kin-like_C"/>
</dbReference>
<dbReference type="Gene3D" id="3.40.50.2300">
    <property type="match status" value="2"/>
</dbReference>
<dbReference type="Gene3D" id="3.30.450.20">
    <property type="entry name" value="PAS domain"/>
    <property type="match status" value="1"/>
</dbReference>
<dbReference type="SMART" id="SM00448">
    <property type="entry name" value="REC"/>
    <property type="match status" value="2"/>
</dbReference>
<dbReference type="OrthoDB" id="9762493at2"/>
<dbReference type="CDD" id="cd00088">
    <property type="entry name" value="HPT"/>
    <property type="match status" value="1"/>
</dbReference>
<feature type="transmembrane region" description="Helical" evidence="17">
    <location>
        <begin position="21"/>
        <end position="46"/>
    </location>
</feature>
<evidence type="ECO:0000259" key="20">
    <source>
        <dbReference type="PROSITE" id="PS50885"/>
    </source>
</evidence>
<dbReference type="Gene3D" id="3.30.565.10">
    <property type="entry name" value="Histidine kinase-like ATPase, C-terminal domain"/>
    <property type="match status" value="1"/>
</dbReference>
<keyword evidence="13 17" id="KW-0472">Membrane</keyword>
<dbReference type="EC" id="2.7.13.3" evidence="3"/>
<dbReference type="GO" id="GO:0005524">
    <property type="term" value="F:ATP binding"/>
    <property type="evidence" value="ECO:0007669"/>
    <property type="project" value="UniProtKB-KW"/>
</dbReference>
<evidence type="ECO:0000256" key="10">
    <source>
        <dbReference type="ARBA" id="ARBA00022840"/>
    </source>
</evidence>
<dbReference type="SUPFAM" id="SSF55874">
    <property type="entry name" value="ATPase domain of HSP90 chaperone/DNA topoisomerase II/histidine kinase"/>
    <property type="match status" value="1"/>
</dbReference>
<dbReference type="SMART" id="SM00387">
    <property type="entry name" value="HATPase_c"/>
    <property type="match status" value="1"/>
</dbReference>
<keyword evidence="10" id="KW-0067">ATP-binding</keyword>
<dbReference type="SMART" id="SM00073">
    <property type="entry name" value="HPT"/>
    <property type="match status" value="1"/>
</dbReference>
<organism evidence="22 23">
    <name type="scientific">Rosistilla ulvae</name>
    <dbReference type="NCBI Taxonomy" id="1930277"/>
    <lineage>
        <taxon>Bacteria</taxon>
        <taxon>Pseudomonadati</taxon>
        <taxon>Planctomycetota</taxon>
        <taxon>Planctomycetia</taxon>
        <taxon>Pirellulales</taxon>
        <taxon>Pirellulaceae</taxon>
        <taxon>Rosistilla</taxon>
    </lineage>
</organism>
<dbReference type="InterPro" id="IPR003661">
    <property type="entry name" value="HisK_dim/P_dom"/>
</dbReference>
<dbReference type="SMART" id="SM00304">
    <property type="entry name" value="HAMP"/>
    <property type="match status" value="1"/>
</dbReference>
<keyword evidence="7 17" id="KW-0812">Transmembrane</keyword>
<evidence type="ECO:0000256" key="4">
    <source>
        <dbReference type="ARBA" id="ARBA00022475"/>
    </source>
</evidence>
<evidence type="ECO:0000256" key="11">
    <source>
        <dbReference type="ARBA" id="ARBA00022989"/>
    </source>
</evidence>
<protein>
    <recommendedName>
        <fullName evidence="3">histidine kinase</fullName>
        <ecNumber evidence="3">2.7.13.3</ecNumber>
    </recommendedName>
</protein>
<dbReference type="SUPFAM" id="SSF158472">
    <property type="entry name" value="HAMP domain-like"/>
    <property type="match status" value="1"/>
</dbReference>
<dbReference type="FunFam" id="1.10.287.130:FF:000002">
    <property type="entry name" value="Two-component osmosensing histidine kinase"/>
    <property type="match status" value="1"/>
</dbReference>
<feature type="modified residue" description="4-aspartylphosphate" evidence="15">
    <location>
        <position position="847"/>
    </location>
</feature>
<dbReference type="InterPro" id="IPR001789">
    <property type="entry name" value="Sig_transdc_resp-reg_receiver"/>
</dbReference>
<dbReference type="PRINTS" id="PR00344">
    <property type="entry name" value="BCTRLSENSOR"/>
</dbReference>
<dbReference type="GO" id="GO:0000155">
    <property type="term" value="F:phosphorelay sensor kinase activity"/>
    <property type="evidence" value="ECO:0007669"/>
    <property type="project" value="InterPro"/>
</dbReference>
<dbReference type="Pfam" id="PF02743">
    <property type="entry name" value="dCache_1"/>
    <property type="match status" value="1"/>
</dbReference>
<evidence type="ECO:0000256" key="14">
    <source>
        <dbReference type="PROSITE-ProRule" id="PRU00110"/>
    </source>
</evidence>
<evidence type="ECO:0000256" key="16">
    <source>
        <dbReference type="SAM" id="MobiDB-lite"/>
    </source>
</evidence>
<dbReference type="Gene3D" id="1.10.287.130">
    <property type="match status" value="1"/>
</dbReference>
<feature type="domain" description="Histidine kinase" evidence="18">
    <location>
        <begin position="420"/>
        <end position="641"/>
    </location>
</feature>
<dbReference type="KEGG" id="ruv:EC9_46440"/>
<dbReference type="PROSITE" id="PS50894">
    <property type="entry name" value="HPT"/>
    <property type="match status" value="1"/>
</dbReference>
<dbReference type="Pfam" id="PF01627">
    <property type="entry name" value="Hpt"/>
    <property type="match status" value="1"/>
</dbReference>
<dbReference type="SMART" id="SM00388">
    <property type="entry name" value="HisKA"/>
    <property type="match status" value="1"/>
</dbReference>
<dbReference type="SUPFAM" id="SSF52172">
    <property type="entry name" value="CheY-like"/>
    <property type="match status" value="2"/>
</dbReference>
<keyword evidence="5 15" id="KW-0597">Phosphoprotein</keyword>
<keyword evidence="11 17" id="KW-1133">Transmembrane helix</keyword>
<evidence type="ECO:0000256" key="2">
    <source>
        <dbReference type="ARBA" id="ARBA00004651"/>
    </source>
</evidence>
<feature type="domain" description="HAMP" evidence="20">
    <location>
        <begin position="321"/>
        <end position="373"/>
    </location>
</feature>
<evidence type="ECO:0000256" key="1">
    <source>
        <dbReference type="ARBA" id="ARBA00000085"/>
    </source>
</evidence>
<gene>
    <name evidence="22" type="primary">barA_13</name>
    <name evidence="22" type="ORF">EC9_46440</name>
</gene>
<evidence type="ECO:0000313" key="22">
    <source>
        <dbReference type="EMBL" id="QDS90436.1"/>
    </source>
</evidence>
<evidence type="ECO:0000259" key="18">
    <source>
        <dbReference type="PROSITE" id="PS50109"/>
    </source>
</evidence>
<dbReference type="Gene3D" id="1.20.120.160">
    <property type="entry name" value="HPT domain"/>
    <property type="match status" value="1"/>
</dbReference>
<keyword evidence="8" id="KW-0547">Nucleotide-binding</keyword>
<comment type="subcellular location">
    <subcellularLocation>
        <location evidence="2">Cell membrane</location>
        <topology evidence="2">Multi-pass membrane protein</topology>
    </subcellularLocation>
</comment>
<evidence type="ECO:0000256" key="9">
    <source>
        <dbReference type="ARBA" id="ARBA00022777"/>
    </source>
</evidence>
<dbReference type="SUPFAM" id="SSF47226">
    <property type="entry name" value="Histidine-containing phosphotransfer domain, HPT domain"/>
    <property type="match status" value="1"/>
</dbReference>
<dbReference type="CDD" id="cd00082">
    <property type="entry name" value="HisKA"/>
    <property type="match status" value="1"/>
</dbReference>
<feature type="modified residue" description="4-aspartylphosphate" evidence="15">
    <location>
        <position position="707"/>
    </location>
</feature>
<evidence type="ECO:0000256" key="13">
    <source>
        <dbReference type="ARBA" id="ARBA00023136"/>
    </source>
</evidence>
<dbReference type="Gene3D" id="6.10.340.10">
    <property type="match status" value="1"/>
</dbReference>
<dbReference type="Proteomes" id="UP000319557">
    <property type="component" value="Chromosome"/>
</dbReference>
<evidence type="ECO:0000259" key="19">
    <source>
        <dbReference type="PROSITE" id="PS50110"/>
    </source>
</evidence>
<dbReference type="InterPro" id="IPR005467">
    <property type="entry name" value="His_kinase_dom"/>
</dbReference>
<feature type="modified residue" description="Phosphohistidine" evidence="14">
    <location>
        <position position="1022"/>
    </location>
</feature>
<evidence type="ECO:0000256" key="12">
    <source>
        <dbReference type="ARBA" id="ARBA00023012"/>
    </source>
</evidence>
<feature type="domain" description="Response regulatory" evidence="19">
    <location>
        <begin position="798"/>
        <end position="916"/>
    </location>
</feature>
<dbReference type="Pfam" id="PF00512">
    <property type="entry name" value="HisKA"/>
    <property type="match status" value="1"/>
</dbReference>
<dbReference type="InterPro" id="IPR008207">
    <property type="entry name" value="Sig_transdc_His_kin_Hpt_dom"/>
</dbReference>
<keyword evidence="12" id="KW-0902">Two-component regulatory system</keyword>
<dbReference type="InterPro" id="IPR036097">
    <property type="entry name" value="HisK_dim/P_sf"/>
</dbReference>
<evidence type="ECO:0000256" key="5">
    <source>
        <dbReference type="ARBA" id="ARBA00022553"/>
    </source>
</evidence>
<reference evidence="22 23" key="1">
    <citation type="submission" date="2019-02" db="EMBL/GenBank/DDBJ databases">
        <title>Deep-cultivation of Planctomycetes and their phenomic and genomic characterization uncovers novel biology.</title>
        <authorList>
            <person name="Wiegand S."/>
            <person name="Jogler M."/>
            <person name="Boedeker C."/>
            <person name="Pinto D."/>
            <person name="Vollmers J."/>
            <person name="Rivas-Marin E."/>
            <person name="Kohn T."/>
            <person name="Peeters S.H."/>
            <person name="Heuer A."/>
            <person name="Rast P."/>
            <person name="Oberbeckmann S."/>
            <person name="Bunk B."/>
            <person name="Jeske O."/>
            <person name="Meyerdierks A."/>
            <person name="Storesund J.E."/>
            <person name="Kallscheuer N."/>
            <person name="Luecker S."/>
            <person name="Lage O.M."/>
            <person name="Pohl T."/>
            <person name="Merkel B.J."/>
            <person name="Hornburger P."/>
            <person name="Mueller R.-W."/>
            <person name="Bruemmer F."/>
            <person name="Labrenz M."/>
            <person name="Spormann A.M."/>
            <person name="Op den Camp H."/>
            <person name="Overmann J."/>
            <person name="Amann R."/>
            <person name="Jetten M.S.M."/>
            <person name="Mascher T."/>
            <person name="Medema M.H."/>
            <person name="Devos D.P."/>
            <person name="Kaster A.-K."/>
            <person name="Ovreas L."/>
            <person name="Rohde M."/>
            <person name="Galperin M.Y."/>
            <person name="Jogler C."/>
        </authorList>
    </citation>
    <scope>NUCLEOTIDE SEQUENCE [LARGE SCALE GENOMIC DNA]</scope>
    <source>
        <strain evidence="22 23">EC9</strain>
    </source>
</reference>
<dbReference type="SUPFAM" id="SSF47384">
    <property type="entry name" value="Homodimeric domain of signal transducing histidine kinase"/>
    <property type="match status" value="1"/>
</dbReference>
<dbReference type="PANTHER" id="PTHR45339">
    <property type="entry name" value="HYBRID SIGNAL TRANSDUCTION HISTIDINE KINASE J"/>
    <property type="match status" value="1"/>
</dbReference>
<feature type="compositionally biased region" description="Basic and acidic residues" evidence="16">
    <location>
        <begin position="918"/>
        <end position="927"/>
    </location>
</feature>
<dbReference type="CDD" id="cd16922">
    <property type="entry name" value="HATPase_EvgS-ArcB-TorS-like"/>
    <property type="match status" value="1"/>
</dbReference>
<name>A0A517M6E7_9BACT</name>
<dbReference type="PROSITE" id="PS50109">
    <property type="entry name" value="HIS_KIN"/>
    <property type="match status" value="1"/>
</dbReference>
<evidence type="ECO:0000256" key="8">
    <source>
        <dbReference type="ARBA" id="ARBA00022741"/>
    </source>
</evidence>
<evidence type="ECO:0000256" key="6">
    <source>
        <dbReference type="ARBA" id="ARBA00022679"/>
    </source>
</evidence>
<sequence>MTKLATASKQHPGSIARKVCIFVTVLLVVVTLVIALVGFLVSRGIVRQQVHERLRVVASTRHHIFSDYIAGQRVRIQHYADRHRVKTAAVDDVQGPEDKAAAMNRMVAETKEQFIGIVDAWLASPRGKVIASTDPAQLGKDFSKDESFTHGMKAAYVAAPQDLGESLISYLTAPVTDETGKFVGVLFVTTEMSRLRQLVRDDNGLGATGDILIASRDGDKLNYFFPSTMPRPTTVDQAMVVGQAIAGESSPEAVQTRIGEDEVLATFQPINLQPGVRDWGMVVKINVAEAYAPVYRLAKLLFIFQAILLVVVWTATQWLTRRFTAPLDRLTGVVSQFASGQRELRAELDSDDEIAALGDAFNHMADAVLRTEHDLEHRVQQRTGELQKEIDTRKEVQRQLVDARDVAEKANRSKSQFLANMSHEIRTPMNGILGMAQLLESGDLNAEQQSQLMAMQQCAQWLLQLLNDILDFSKIEAGMLSLEKVPFDFRDCVDSTVATLAARGFDKDLELICRIAPDVPVRMVSDPGRLRQILFNLIGNAIKFTNQGHVYVEITSRQLEFAKVELTIDVSDTGVGIAKANQQHIFEAFRQADSSTTREFGGTGLGLSISSQLVEALDGKIHLKSELGVGSRFRIVIPMRFLQQPTDVIEPLRGTDFRLLVVDDHPKNLEVVCEMIDSWGLATLPARNGRQAIEILAKSRVSMVLLDNALEDLPARQCVAKIRQLPGCEKLPVVMMHGAYTPTQIDWWAQEGIDHLSKPIGHRRLHELLLHRLLGIAPQPVDDSTQVKLTTASGQVLRVLLVEDSLVNRQVALGLLRRLKCDVDVATHGGEAVQQVSRNRYDVVLMDVQMPVMDGIKATLAIRKSEVGTKRHLPIIAMTAAAMKGDRQRCFDAGMDGYISKPVTQESLVLEVRRVLGSDGGKGDTSDSRIWSHAQPAAAPSGTSNAREPSASVDRSKPVSQIDTVIESDAGHLGLDQLCTEYSEQDALVIAQALVVEAPQLIRTLKSSAVDGDQRVLTRGAHTLKGSARVVQFEDVAELSAKIELLAREGKTAEAISHLDDLAQRTRSMTERVEKWIRSRTNGRE</sequence>
<dbReference type="Pfam" id="PF00072">
    <property type="entry name" value="Response_reg"/>
    <property type="match status" value="2"/>
</dbReference>
<keyword evidence="23" id="KW-1185">Reference proteome</keyword>
<dbReference type="InterPro" id="IPR036641">
    <property type="entry name" value="HPT_dom_sf"/>
</dbReference>
<dbReference type="CDD" id="cd06225">
    <property type="entry name" value="HAMP"/>
    <property type="match status" value="1"/>
</dbReference>
<evidence type="ECO:0000256" key="7">
    <source>
        <dbReference type="ARBA" id="ARBA00022692"/>
    </source>
</evidence>
<dbReference type="FunFam" id="3.30.565.10:FF:000078">
    <property type="entry name" value="Two-component sensor histidine kinase"/>
    <property type="match status" value="1"/>
</dbReference>
<keyword evidence="4" id="KW-1003">Cell membrane</keyword>
<feature type="domain" description="HPt" evidence="21">
    <location>
        <begin position="983"/>
        <end position="1080"/>
    </location>
</feature>
<evidence type="ECO:0000256" key="3">
    <source>
        <dbReference type="ARBA" id="ARBA00012438"/>
    </source>
</evidence>
<proteinExistence type="predicted"/>
<dbReference type="PANTHER" id="PTHR45339:SF5">
    <property type="entry name" value="HISTIDINE KINASE"/>
    <property type="match status" value="1"/>
</dbReference>
<dbReference type="InterPro" id="IPR003660">
    <property type="entry name" value="HAMP_dom"/>
</dbReference>
<dbReference type="InterPro" id="IPR036890">
    <property type="entry name" value="HATPase_C_sf"/>
</dbReference>
<evidence type="ECO:0000313" key="23">
    <source>
        <dbReference type="Proteomes" id="UP000319557"/>
    </source>
</evidence>
<dbReference type="Pfam" id="PF02518">
    <property type="entry name" value="HATPase_c"/>
    <property type="match status" value="1"/>
</dbReference>
<dbReference type="SUPFAM" id="SSF103190">
    <property type="entry name" value="Sensory domain-like"/>
    <property type="match status" value="1"/>
</dbReference>
<dbReference type="PROSITE" id="PS50885">
    <property type="entry name" value="HAMP"/>
    <property type="match status" value="1"/>
</dbReference>
<dbReference type="GO" id="GO:0005886">
    <property type="term" value="C:plasma membrane"/>
    <property type="evidence" value="ECO:0007669"/>
    <property type="project" value="UniProtKB-SubCell"/>
</dbReference>
<dbReference type="AlphaFoldDB" id="A0A517M6E7"/>
<evidence type="ECO:0000259" key="21">
    <source>
        <dbReference type="PROSITE" id="PS50894"/>
    </source>
</evidence>
<feature type="domain" description="Response regulatory" evidence="19">
    <location>
        <begin position="658"/>
        <end position="773"/>
    </location>
</feature>
<dbReference type="RefSeq" id="WP_145348249.1">
    <property type="nucleotide sequence ID" value="NZ_CP036261.1"/>
</dbReference>
<dbReference type="InterPro" id="IPR033479">
    <property type="entry name" value="dCache_1"/>
</dbReference>
<dbReference type="InterPro" id="IPR011006">
    <property type="entry name" value="CheY-like_superfamily"/>
</dbReference>
<accession>A0A517M6E7</accession>
<dbReference type="Pfam" id="PF00672">
    <property type="entry name" value="HAMP"/>
    <property type="match status" value="1"/>
</dbReference>
<dbReference type="CDD" id="cd00156">
    <property type="entry name" value="REC"/>
    <property type="match status" value="1"/>
</dbReference>
<keyword evidence="9 22" id="KW-0418">Kinase</keyword>
<keyword evidence="6 22" id="KW-0808">Transferase</keyword>
<dbReference type="InterPro" id="IPR029151">
    <property type="entry name" value="Sensor-like_sf"/>
</dbReference>
<dbReference type="CDD" id="cd17546">
    <property type="entry name" value="REC_hyHK_CKI1_RcsC-like"/>
    <property type="match status" value="1"/>
</dbReference>
<evidence type="ECO:0000256" key="17">
    <source>
        <dbReference type="SAM" id="Phobius"/>
    </source>
</evidence>
<dbReference type="InterPro" id="IPR003594">
    <property type="entry name" value="HATPase_dom"/>
</dbReference>
<dbReference type="EMBL" id="CP036261">
    <property type="protein sequence ID" value="QDS90436.1"/>
    <property type="molecule type" value="Genomic_DNA"/>
</dbReference>